<evidence type="ECO:0000256" key="3">
    <source>
        <dbReference type="ARBA" id="ARBA00022777"/>
    </source>
</evidence>
<organism evidence="8 9">
    <name type="scientific">Candidatus Limadaptatus stercoripullorum</name>
    <dbReference type="NCBI Taxonomy" id="2840846"/>
    <lineage>
        <taxon>Bacteria</taxon>
        <taxon>Bacillati</taxon>
        <taxon>Bacillota</taxon>
        <taxon>Clostridia</taxon>
        <taxon>Eubacteriales</taxon>
        <taxon>Candidatus Limadaptatus</taxon>
    </lineage>
</organism>
<dbReference type="InterPro" id="IPR007373">
    <property type="entry name" value="Thiamin_PyroPKinase_B1-bd"/>
</dbReference>
<dbReference type="PANTHER" id="PTHR41299">
    <property type="entry name" value="THIAMINE PYROPHOSPHOKINASE"/>
    <property type="match status" value="1"/>
</dbReference>
<evidence type="ECO:0000256" key="5">
    <source>
        <dbReference type="NCBIfam" id="TIGR01378"/>
    </source>
</evidence>
<dbReference type="EMBL" id="DVOE01000088">
    <property type="protein sequence ID" value="HIU99353.1"/>
    <property type="molecule type" value="Genomic_DNA"/>
</dbReference>
<dbReference type="InterPro" id="IPR006282">
    <property type="entry name" value="Thi_PPkinase"/>
</dbReference>
<keyword evidence="3" id="KW-0418">Kinase</keyword>
<dbReference type="GO" id="GO:0009229">
    <property type="term" value="P:thiamine diphosphate biosynthetic process"/>
    <property type="evidence" value="ECO:0007669"/>
    <property type="project" value="InterPro"/>
</dbReference>
<dbReference type="SUPFAM" id="SSF63999">
    <property type="entry name" value="Thiamin pyrophosphokinase, catalytic domain"/>
    <property type="match status" value="1"/>
</dbReference>
<evidence type="ECO:0000313" key="8">
    <source>
        <dbReference type="EMBL" id="HIU99353.1"/>
    </source>
</evidence>
<evidence type="ECO:0000256" key="2">
    <source>
        <dbReference type="ARBA" id="ARBA00022741"/>
    </source>
</evidence>
<dbReference type="GO" id="GO:0004788">
    <property type="term" value="F:thiamine diphosphokinase activity"/>
    <property type="evidence" value="ECO:0007669"/>
    <property type="project" value="UniProtKB-UniRule"/>
</dbReference>
<protein>
    <recommendedName>
        <fullName evidence="5">Thiamine diphosphokinase</fullName>
        <ecNumber evidence="5">2.7.6.2</ecNumber>
    </recommendedName>
</protein>
<keyword evidence="2" id="KW-0547">Nucleotide-binding</keyword>
<dbReference type="Proteomes" id="UP000886857">
    <property type="component" value="Unassembled WGS sequence"/>
</dbReference>
<accession>A0A9D1NA74</accession>
<dbReference type="Pfam" id="PF04265">
    <property type="entry name" value="TPK_B1_binding"/>
    <property type="match status" value="1"/>
</dbReference>
<dbReference type="EC" id="2.7.6.2" evidence="5"/>
<dbReference type="InterPro" id="IPR036759">
    <property type="entry name" value="TPK_catalytic_sf"/>
</dbReference>
<dbReference type="GO" id="GO:0016301">
    <property type="term" value="F:kinase activity"/>
    <property type="evidence" value="ECO:0007669"/>
    <property type="project" value="UniProtKB-KW"/>
</dbReference>
<dbReference type="AlphaFoldDB" id="A0A9D1NA74"/>
<dbReference type="GO" id="GO:0030975">
    <property type="term" value="F:thiamine binding"/>
    <property type="evidence" value="ECO:0007669"/>
    <property type="project" value="InterPro"/>
</dbReference>
<dbReference type="Pfam" id="PF04263">
    <property type="entry name" value="TPK_catalytic"/>
    <property type="match status" value="1"/>
</dbReference>
<dbReference type="InterPro" id="IPR053149">
    <property type="entry name" value="TPK"/>
</dbReference>
<dbReference type="InterPro" id="IPR036371">
    <property type="entry name" value="TPK_B1-bd_sf"/>
</dbReference>
<keyword evidence="4" id="KW-0067">ATP-binding</keyword>
<dbReference type="PANTHER" id="PTHR41299:SF1">
    <property type="entry name" value="THIAMINE PYROPHOSPHOKINASE"/>
    <property type="match status" value="1"/>
</dbReference>
<evidence type="ECO:0000259" key="7">
    <source>
        <dbReference type="Pfam" id="PF04265"/>
    </source>
</evidence>
<comment type="caution">
    <text evidence="8">The sequence shown here is derived from an EMBL/GenBank/DDBJ whole genome shotgun (WGS) entry which is preliminary data.</text>
</comment>
<evidence type="ECO:0000313" key="9">
    <source>
        <dbReference type="Proteomes" id="UP000886857"/>
    </source>
</evidence>
<name>A0A9D1NA74_9FIRM</name>
<sequence length="202" mass="21235">MKAAIYLNCGLPFAPPEPADFVICCDGAYSSCPVRPDLFVGDGDSAGGFPSDVPVLSHDSHKNFTDGESAVHFAREKRADEIVFYGVTGGRYDHTLGNLAVMHLALDLGMRCKAVEGDCVIHGLSAALTPLFELRTGRGVTFSVVPHGGSAVITDAKGTEYPLDDLTLTPADTRGISNVSAAESVSLRVVRGTAFLIVDAHA</sequence>
<dbReference type="SUPFAM" id="SSF63862">
    <property type="entry name" value="Thiamin pyrophosphokinase, substrate-binding domain"/>
    <property type="match status" value="1"/>
</dbReference>
<gene>
    <name evidence="8" type="ORF">IAC73_05885</name>
</gene>
<dbReference type="GO" id="GO:0006772">
    <property type="term" value="P:thiamine metabolic process"/>
    <property type="evidence" value="ECO:0007669"/>
    <property type="project" value="UniProtKB-UniRule"/>
</dbReference>
<evidence type="ECO:0000259" key="6">
    <source>
        <dbReference type="Pfam" id="PF04263"/>
    </source>
</evidence>
<dbReference type="InterPro" id="IPR007371">
    <property type="entry name" value="TPK_catalytic"/>
</dbReference>
<dbReference type="CDD" id="cd07995">
    <property type="entry name" value="TPK"/>
    <property type="match status" value="1"/>
</dbReference>
<reference evidence="8" key="1">
    <citation type="submission" date="2020-10" db="EMBL/GenBank/DDBJ databases">
        <authorList>
            <person name="Gilroy R."/>
        </authorList>
    </citation>
    <scope>NUCLEOTIDE SEQUENCE</scope>
    <source>
        <strain evidence="8">10406</strain>
    </source>
</reference>
<dbReference type="GO" id="GO:0005524">
    <property type="term" value="F:ATP binding"/>
    <property type="evidence" value="ECO:0007669"/>
    <property type="project" value="UniProtKB-KW"/>
</dbReference>
<proteinExistence type="predicted"/>
<feature type="domain" description="Thiamin pyrophosphokinase catalytic" evidence="6">
    <location>
        <begin position="19"/>
        <end position="106"/>
    </location>
</feature>
<dbReference type="NCBIfam" id="TIGR01378">
    <property type="entry name" value="thi_PPkinase"/>
    <property type="match status" value="1"/>
</dbReference>
<evidence type="ECO:0000256" key="4">
    <source>
        <dbReference type="ARBA" id="ARBA00022840"/>
    </source>
</evidence>
<keyword evidence="1 8" id="KW-0808">Transferase</keyword>
<reference evidence="8" key="2">
    <citation type="journal article" date="2021" name="PeerJ">
        <title>Extensive microbial diversity within the chicken gut microbiome revealed by metagenomics and culture.</title>
        <authorList>
            <person name="Gilroy R."/>
            <person name="Ravi A."/>
            <person name="Getino M."/>
            <person name="Pursley I."/>
            <person name="Horton D.L."/>
            <person name="Alikhan N.F."/>
            <person name="Baker D."/>
            <person name="Gharbi K."/>
            <person name="Hall N."/>
            <person name="Watson M."/>
            <person name="Adriaenssens E.M."/>
            <person name="Foster-Nyarko E."/>
            <person name="Jarju S."/>
            <person name="Secka A."/>
            <person name="Antonio M."/>
            <person name="Oren A."/>
            <person name="Chaudhuri R.R."/>
            <person name="La Ragione R."/>
            <person name="Hildebrand F."/>
            <person name="Pallen M.J."/>
        </authorList>
    </citation>
    <scope>NUCLEOTIDE SEQUENCE</scope>
    <source>
        <strain evidence="8">10406</strain>
    </source>
</reference>
<evidence type="ECO:0000256" key="1">
    <source>
        <dbReference type="ARBA" id="ARBA00022679"/>
    </source>
</evidence>
<feature type="domain" description="Thiamin pyrophosphokinase thiamin-binding" evidence="7">
    <location>
        <begin position="137"/>
        <end position="187"/>
    </location>
</feature>
<dbReference type="Gene3D" id="3.40.50.10240">
    <property type="entry name" value="Thiamin pyrophosphokinase, catalytic domain"/>
    <property type="match status" value="1"/>
</dbReference>